<organism evidence="7 8">
    <name type="scientific">Acanthosepion pharaonis</name>
    <name type="common">Pharaoh cuttlefish</name>
    <name type="synonym">Sepia pharaonis</name>
    <dbReference type="NCBI Taxonomy" id="158019"/>
    <lineage>
        <taxon>Eukaryota</taxon>
        <taxon>Metazoa</taxon>
        <taxon>Spiralia</taxon>
        <taxon>Lophotrochozoa</taxon>
        <taxon>Mollusca</taxon>
        <taxon>Cephalopoda</taxon>
        <taxon>Coleoidea</taxon>
        <taxon>Decapodiformes</taxon>
        <taxon>Sepiida</taxon>
        <taxon>Sepiina</taxon>
        <taxon>Sepiidae</taxon>
        <taxon>Acanthosepion</taxon>
    </lineage>
</organism>
<reference evidence="7" key="1">
    <citation type="submission" date="2021-01" db="EMBL/GenBank/DDBJ databases">
        <authorList>
            <person name="Li R."/>
            <person name="Bekaert M."/>
        </authorList>
    </citation>
    <scope>NUCLEOTIDE SEQUENCE</scope>
    <source>
        <strain evidence="7">Farmed</strain>
    </source>
</reference>
<proteinExistence type="predicted"/>
<feature type="transmembrane region" description="Helical" evidence="6">
    <location>
        <begin position="110"/>
        <end position="131"/>
    </location>
</feature>
<protein>
    <submittedName>
        <fullName evidence="7">Uncharacterized protein</fullName>
    </submittedName>
</protein>
<dbReference type="Proteomes" id="UP000597762">
    <property type="component" value="Unassembled WGS sequence"/>
</dbReference>
<keyword evidence="8" id="KW-1185">Reference proteome</keyword>
<name>A0A812DXP9_ACAPH</name>
<dbReference type="Gene3D" id="1.20.1250.20">
    <property type="entry name" value="MFS general substrate transporter like domains"/>
    <property type="match status" value="1"/>
</dbReference>
<evidence type="ECO:0000256" key="5">
    <source>
        <dbReference type="ARBA" id="ARBA00023136"/>
    </source>
</evidence>
<keyword evidence="5 6" id="KW-0472">Membrane</keyword>
<evidence type="ECO:0000256" key="4">
    <source>
        <dbReference type="ARBA" id="ARBA00022989"/>
    </source>
</evidence>
<accession>A0A812DXP9</accession>
<dbReference type="Pfam" id="PF07690">
    <property type="entry name" value="MFS_1"/>
    <property type="match status" value="1"/>
</dbReference>
<sequence>MLLPTYYRRIISADTGVKVTENDELVCARHGRYDVLPILVESVFHLVKVSHSGDVRADHCDEILPGEWEAAGYQATIDPFEQAANILSRVPTETEVHSFTPIQILRKRQFYILWFICVLNGQSILFIAGLYKAYGQTFIHDDHFLAVVGSISAIGNTLGRALWGIVADKIGEKISLLILAILLTALQCLMNLSETIGRYYFLFIVFFIFLTGTGTYAILSSATFKCFGPKYYSTNFGLIFTSQVRRSVTILFFLQRLNCKRC</sequence>
<evidence type="ECO:0000313" key="7">
    <source>
        <dbReference type="EMBL" id="CAE1313251.1"/>
    </source>
</evidence>
<keyword evidence="2" id="KW-0813">Transport</keyword>
<keyword evidence="3 6" id="KW-0812">Transmembrane</keyword>
<evidence type="ECO:0000256" key="6">
    <source>
        <dbReference type="SAM" id="Phobius"/>
    </source>
</evidence>
<comment type="caution">
    <text evidence="7">The sequence shown here is derived from an EMBL/GenBank/DDBJ whole genome shotgun (WGS) entry which is preliminary data.</text>
</comment>
<comment type="subcellular location">
    <subcellularLocation>
        <location evidence="1">Membrane</location>
        <topology evidence="1">Multi-pass membrane protein</topology>
    </subcellularLocation>
</comment>
<keyword evidence="4 6" id="KW-1133">Transmembrane helix</keyword>
<dbReference type="AlphaFoldDB" id="A0A812DXP9"/>
<evidence type="ECO:0000256" key="1">
    <source>
        <dbReference type="ARBA" id="ARBA00004141"/>
    </source>
</evidence>
<dbReference type="InterPro" id="IPR052983">
    <property type="entry name" value="MFS_Riboflavin_Transporter"/>
</dbReference>
<evidence type="ECO:0000256" key="2">
    <source>
        <dbReference type="ARBA" id="ARBA00022448"/>
    </source>
</evidence>
<feature type="transmembrane region" description="Helical" evidence="6">
    <location>
        <begin position="174"/>
        <end position="193"/>
    </location>
</feature>
<gene>
    <name evidence="7" type="ORF">SPHA_64461</name>
</gene>
<dbReference type="InterPro" id="IPR011701">
    <property type="entry name" value="MFS"/>
</dbReference>
<dbReference type="PANTHER" id="PTHR43385:SF1">
    <property type="entry name" value="RIBOFLAVIN TRANSPORTER RIBJ"/>
    <property type="match status" value="1"/>
</dbReference>
<dbReference type="PANTHER" id="PTHR43385">
    <property type="entry name" value="RIBOFLAVIN TRANSPORTER RIBJ"/>
    <property type="match status" value="1"/>
</dbReference>
<feature type="transmembrane region" description="Helical" evidence="6">
    <location>
        <begin position="143"/>
        <end position="162"/>
    </location>
</feature>
<evidence type="ECO:0000256" key="3">
    <source>
        <dbReference type="ARBA" id="ARBA00022692"/>
    </source>
</evidence>
<evidence type="ECO:0000313" key="8">
    <source>
        <dbReference type="Proteomes" id="UP000597762"/>
    </source>
</evidence>
<feature type="transmembrane region" description="Helical" evidence="6">
    <location>
        <begin position="199"/>
        <end position="219"/>
    </location>
</feature>
<dbReference type="OrthoDB" id="410267at2759"/>
<dbReference type="InterPro" id="IPR036259">
    <property type="entry name" value="MFS_trans_sf"/>
</dbReference>
<dbReference type="SUPFAM" id="SSF103473">
    <property type="entry name" value="MFS general substrate transporter"/>
    <property type="match status" value="1"/>
</dbReference>
<dbReference type="GO" id="GO:0016020">
    <property type="term" value="C:membrane"/>
    <property type="evidence" value="ECO:0007669"/>
    <property type="project" value="UniProtKB-SubCell"/>
</dbReference>
<dbReference type="EMBL" id="CAHIKZ030004634">
    <property type="protein sequence ID" value="CAE1313251.1"/>
    <property type="molecule type" value="Genomic_DNA"/>
</dbReference>
<dbReference type="GO" id="GO:0022857">
    <property type="term" value="F:transmembrane transporter activity"/>
    <property type="evidence" value="ECO:0007669"/>
    <property type="project" value="InterPro"/>
</dbReference>